<reference evidence="1" key="1">
    <citation type="journal article" date="2023" name="Science">
        <title>Genome structures resolve the early diversification of teleost fishes.</title>
        <authorList>
            <person name="Parey E."/>
            <person name="Louis A."/>
            <person name="Montfort J."/>
            <person name="Bouchez O."/>
            <person name="Roques C."/>
            <person name="Iampietro C."/>
            <person name="Lluch J."/>
            <person name="Castinel A."/>
            <person name="Donnadieu C."/>
            <person name="Desvignes T."/>
            <person name="Floi Bucao C."/>
            <person name="Jouanno E."/>
            <person name="Wen M."/>
            <person name="Mejri S."/>
            <person name="Dirks R."/>
            <person name="Jansen H."/>
            <person name="Henkel C."/>
            <person name="Chen W.J."/>
            <person name="Zahm M."/>
            <person name="Cabau C."/>
            <person name="Klopp C."/>
            <person name="Thompson A.W."/>
            <person name="Robinson-Rechavi M."/>
            <person name="Braasch I."/>
            <person name="Lecointre G."/>
            <person name="Bobe J."/>
            <person name="Postlethwait J.H."/>
            <person name="Berthelot C."/>
            <person name="Roest Crollius H."/>
            <person name="Guiguen Y."/>
        </authorList>
    </citation>
    <scope>NUCLEOTIDE SEQUENCE</scope>
    <source>
        <strain evidence="1">NC1722</strain>
    </source>
</reference>
<evidence type="ECO:0000313" key="2">
    <source>
        <dbReference type="Proteomes" id="UP001221898"/>
    </source>
</evidence>
<dbReference type="EMBL" id="JAINUG010000215">
    <property type="protein sequence ID" value="KAJ8387197.1"/>
    <property type="molecule type" value="Genomic_DNA"/>
</dbReference>
<organism evidence="1 2">
    <name type="scientific">Aldrovandia affinis</name>
    <dbReference type="NCBI Taxonomy" id="143900"/>
    <lineage>
        <taxon>Eukaryota</taxon>
        <taxon>Metazoa</taxon>
        <taxon>Chordata</taxon>
        <taxon>Craniata</taxon>
        <taxon>Vertebrata</taxon>
        <taxon>Euteleostomi</taxon>
        <taxon>Actinopterygii</taxon>
        <taxon>Neopterygii</taxon>
        <taxon>Teleostei</taxon>
        <taxon>Notacanthiformes</taxon>
        <taxon>Halosauridae</taxon>
        <taxon>Aldrovandia</taxon>
    </lineage>
</organism>
<accession>A0AAD7RN73</accession>
<evidence type="ECO:0000313" key="1">
    <source>
        <dbReference type="EMBL" id="KAJ8387197.1"/>
    </source>
</evidence>
<comment type="caution">
    <text evidence="1">The sequence shown here is derived from an EMBL/GenBank/DDBJ whole genome shotgun (WGS) entry which is preliminary data.</text>
</comment>
<proteinExistence type="predicted"/>
<protein>
    <submittedName>
        <fullName evidence="1">Uncharacterized protein</fullName>
    </submittedName>
</protein>
<dbReference type="AlphaFoldDB" id="A0AAD7RN73"/>
<dbReference type="Proteomes" id="UP001221898">
    <property type="component" value="Unassembled WGS sequence"/>
</dbReference>
<sequence>MSAAGGLLKSRWMTAIKKQAVYPEYPPLISRSPDALCVMLRRAPPRITAAGGASDRKGSIWHVCRSERALADTAGRKQQGNERLTSHLRVWRSVTPWTSLKGGETKATLV</sequence>
<gene>
    <name evidence="1" type="ORF">AAFF_G00159160</name>
</gene>
<name>A0AAD7RN73_9TELE</name>
<keyword evidence="2" id="KW-1185">Reference proteome</keyword>